<sequence>MRARVPAHVGGRIARRRPKRAGPASAVGPLARVVGRPRAARLPVVTPVGASTTRDLPVATAPAIAGAGTANALRRANAAPVAIVRAAARAREPRTRVVGHGRVATRRAPPSGGIGATVRGALPCRVARTVGRTAGSPEAARTRVEAVGVRTRRSRGLAIAGRPAAAATFASLARRAVRGSRRMSIRRCSNAA</sequence>
<keyword evidence="3" id="KW-1185">Reference proteome</keyword>
<evidence type="ECO:0000313" key="2">
    <source>
        <dbReference type="EMBL" id="SHG78846.1"/>
    </source>
</evidence>
<feature type="region of interest" description="Disordered" evidence="1">
    <location>
        <begin position="1"/>
        <end position="26"/>
    </location>
</feature>
<accession>A0A1M5MNM3</accession>
<dbReference type="EMBL" id="FQVU01000003">
    <property type="protein sequence ID" value="SHG78846.1"/>
    <property type="molecule type" value="Genomic_DNA"/>
</dbReference>
<name>A0A1M5MNM3_9ACTN</name>
<gene>
    <name evidence="2" type="ORF">SAMN05443575_2778</name>
</gene>
<protein>
    <submittedName>
        <fullName evidence="2">Uncharacterized protein</fullName>
    </submittedName>
</protein>
<reference evidence="2 3" key="1">
    <citation type="submission" date="2016-11" db="EMBL/GenBank/DDBJ databases">
        <authorList>
            <person name="Jaros S."/>
            <person name="Januszkiewicz K."/>
            <person name="Wedrychowicz H."/>
        </authorList>
    </citation>
    <scope>NUCLEOTIDE SEQUENCE [LARGE SCALE GENOMIC DNA]</scope>
    <source>
        <strain evidence="2 3">DSM 45627</strain>
    </source>
</reference>
<dbReference type="AlphaFoldDB" id="A0A1M5MNM3"/>
<evidence type="ECO:0000313" key="3">
    <source>
        <dbReference type="Proteomes" id="UP000186132"/>
    </source>
</evidence>
<evidence type="ECO:0000256" key="1">
    <source>
        <dbReference type="SAM" id="MobiDB-lite"/>
    </source>
</evidence>
<organism evidence="2 3">
    <name type="scientific">Jatrophihabitans endophyticus</name>
    <dbReference type="NCBI Taxonomy" id="1206085"/>
    <lineage>
        <taxon>Bacteria</taxon>
        <taxon>Bacillati</taxon>
        <taxon>Actinomycetota</taxon>
        <taxon>Actinomycetes</taxon>
        <taxon>Jatrophihabitantales</taxon>
        <taxon>Jatrophihabitantaceae</taxon>
        <taxon>Jatrophihabitans</taxon>
    </lineage>
</organism>
<dbReference type="Proteomes" id="UP000186132">
    <property type="component" value="Unassembled WGS sequence"/>
</dbReference>
<proteinExistence type="predicted"/>